<dbReference type="PANTHER" id="PTHR46577:SF1">
    <property type="entry name" value="HTH-TYPE TRANSCRIPTIONAL REGULATORY PROTEIN GABR"/>
    <property type="match status" value="1"/>
</dbReference>
<dbReference type="InterPro" id="IPR036388">
    <property type="entry name" value="WH-like_DNA-bd_sf"/>
</dbReference>
<evidence type="ECO:0000313" key="10">
    <source>
        <dbReference type="Proteomes" id="UP000410984"/>
    </source>
</evidence>
<keyword evidence="3" id="KW-0663">Pyridoxal phosphate</keyword>
<evidence type="ECO:0000259" key="8">
    <source>
        <dbReference type="PROSITE" id="PS50949"/>
    </source>
</evidence>
<dbReference type="Gene3D" id="1.10.10.10">
    <property type="entry name" value="Winged helix-like DNA-binding domain superfamily/Winged helix DNA-binding domain"/>
    <property type="match status" value="1"/>
</dbReference>
<evidence type="ECO:0000256" key="2">
    <source>
        <dbReference type="ARBA" id="ARBA00016004"/>
    </source>
</evidence>
<evidence type="ECO:0000256" key="4">
    <source>
        <dbReference type="ARBA" id="ARBA00023015"/>
    </source>
</evidence>
<evidence type="ECO:0000256" key="1">
    <source>
        <dbReference type="ARBA" id="ARBA00005384"/>
    </source>
</evidence>
<dbReference type="Gene3D" id="3.40.640.10">
    <property type="entry name" value="Type I PLP-dependent aspartate aminotransferase-like (Major domain)"/>
    <property type="match status" value="1"/>
</dbReference>
<dbReference type="InterPro" id="IPR051446">
    <property type="entry name" value="HTH_trans_reg/aminotransferase"/>
</dbReference>
<dbReference type="Pfam" id="PF00392">
    <property type="entry name" value="GntR"/>
    <property type="match status" value="1"/>
</dbReference>
<dbReference type="InterPro" id="IPR015421">
    <property type="entry name" value="PyrdxlP-dep_Trfase_major"/>
</dbReference>
<keyword evidence="10" id="KW-1185">Reference proteome</keyword>
<gene>
    <name evidence="9" type="primary">tauR</name>
    <name evidence="9" type="ORF">MET9862_01853</name>
</gene>
<dbReference type="CDD" id="cd07377">
    <property type="entry name" value="WHTH_GntR"/>
    <property type="match status" value="1"/>
</dbReference>
<dbReference type="CDD" id="cd00609">
    <property type="entry name" value="AAT_like"/>
    <property type="match status" value="1"/>
</dbReference>
<dbReference type="InterPro" id="IPR000524">
    <property type="entry name" value="Tscrpt_reg_HTH_GntR"/>
</dbReference>
<dbReference type="GO" id="GO:0003700">
    <property type="term" value="F:DNA-binding transcription factor activity"/>
    <property type="evidence" value="ECO:0007669"/>
    <property type="project" value="InterPro"/>
</dbReference>
<dbReference type="SMART" id="SM00345">
    <property type="entry name" value="HTH_GNTR"/>
    <property type="match status" value="1"/>
</dbReference>
<dbReference type="InterPro" id="IPR015424">
    <property type="entry name" value="PyrdxlP-dep_Trfase"/>
</dbReference>
<protein>
    <recommendedName>
        <fullName evidence="2">8-amino-7-oxononanoate synthase</fullName>
    </recommendedName>
    <alternativeName>
        <fullName evidence="7">Alpha-oxoamine synthase</fullName>
    </alternativeName>
</protein>
<evidence type="ECO:0000256" key="3">
    <source>
        <dbReference type="ARBA" id="ARBA00022898"/>
    </source>
</evidence>
<comment type="similarity">
    <text evidence="1">In the C-terminal section; belongs to the class-I pyridoxal-phosphate-dependent aminotransferase family.</text>
</comment>
<dbReference type="PROSITE" id="PS50949">
    <property type="entry name" value="HTH_GNTR"/>
    <property type="match status" value="1"/>
</dbReference>
<feature type="domain" description="HTH gntR-type" evidence="8">
    <location>
        <begin position="23"/>
        <end position="91"/>
    </location>
</feature>
<sequence length="476" mass="51508">MYETIGATMTRPGWTDAVERTAGPRYLAIVGAVEIALRAGALRPGDRLPPQRDLAAWLSLNIGTISRAYAEMQRTGLARGEVGRGTFLNPMQDPDGPVSLREQVPRQTFIDLSHNFPVHAMRHPALALIRPELSGPVDVGALLASQVDIGLHRHRAVAAQWLTRFGIPAEADDVLVTCGGQHGLLLSLMALTHPGDAVLAEELCFYGLKSAAGMLGRSLVGVRMDREGIVPEYLDVLCRRTGAKVLVCTPTLHNPTTATMSEERRREVAEVCARHDVLIVEDDVYGFLTDPPLRPIAASAPERVVHISSLSKLAGPGLRIGFMRVPRHLVYAFGIALRASTLMASPFNAEWATRLLASPQIDQVVAGMRVETAERQALVSALLPGQAVMTHPNAYYFCLKLRNGWSSEAYTQAAEEIGVGVTPIGLFEVASLHQSDSVRVCVNAAPDQESLRAALEKLARLLETGAPPTIRYRAAV</sequence>
<evidence type="ECO:0000256" key="6">
    <source>
        <dbReference type="ARBA" id="ARBA00023163"/>
    </source>
</evidence>
<reference evidence="9 10" key="1">
    <citation type="submission" date="2019-06" db="EMBL/GenBank/DDBJ databases">
        <authorList>
            <person name="Rodrigo-Torres L."/>
            <person name="Arahal R. D."/>
            <person name="Lucena T."/>
        </authorList>
    </citation>
    <scope>NUCLEOTIDE SEQUENCE [LARGE SCALE GENOMIC DNA]</scope>
    <source>
        <strain evidence="9 10">SB0023/3</strain>
    </source>
</reference>
<keyword evidence="4" id="KW-0805">Transcription regulation</keyword>
<dbReference type="PANTHER" id="PTHR46577">
    <property type="entry name" value="HTH-TYPE TRANSCRIPTIONAL REGULATORY PROTEIN GABR"/>
    <property type="match status" value="1"/>
</dbReference>
<dbReference type="GO" id="GO:0030170">
    <property type="term" value="F:pyridoxal phosphate binding"/>
    <property type="evidence" value="ECO:0007669"/>
    <property type="project" value="InterPro"/>
</dbReference>
<proteinExistence type="inferred from homology"/>
<dbReference type="SUPFAM" id="SSF46785">
    <property type="entry name" value="Winged helix' DNA-binding domain"/>
    <property type="match status" value="1"/>
</dbReference>
<dbReference type="InterPro" id="IPR015422">
    <property type="entry name" value="PyrdxlP-dep_Trfase_small"/>
</dbReference>
<name>A0A509ECP0_9HYPH</name>
<keyword evidence="6" id="KW-0804">Transcription</keyword>
<dbReference type="AlphaFoldDB" id="A0A509ECP0"/>
<dbReference type="Gene3D" id="3.90.1150.10">
    <property type="entry name" value="Aspartate Aminotransferase, domain 1"/>
    <property type="match status" value="1"/>
</dbReference>
<evidence type="ECO:0000256" key="7">
    <source>
        <dbReference type="ARBA" id="ARBA00031658"/>
    </source>
</evidence>
<accession>A0A509ECP0</accession>
<dbReference type="InterPro" id="IPR004839">
    <property type="entry name" value="Aminotransferase_I/II_large"/>
</dbReference>
<evidence type="ECO:0000313" key="9">
    <source>
        <dbReference type="EMBL" id="VUD71275.1"/>
    </source>
</evidence>
<organism evidence="9 10">
    <name type="scientific">Methylobacterium symbioticum</name>
    <dbReference type="NCBI Taxonomy" id="2584084"/>
    <lineage>
        <taxon>Bacteria</taxon>
        <taxon>Pseudomonadati</taxon>
        <taxon>Pseudomonadota</taxon>
        <taxon>Alphaproteobacteria</taxon>
        <taxon>Hyphomicrobiales</taxon>
        <taxon>Methylobacteriaceae</taxon>
        <taxon>Methylobacterium</taxon>
    </lineage>
</organism>
<dbReference type="Pfam" id="PF00155">
    <property type="entry name" value="Aminotran_1_2"/>
    <property type="match status" value="1"/>
</dbReference>
<dbReference type="SUPFAM" id="SSF53383">
    <property type="entry name" value="PLP-dependent transferases"/>
    <property type="match status" value="1"/>
</dbReference>
<dbReference type="GO" id="GO:0003677">
    <property type="term" value="F:DNA binding"/>
    <property type="evidence" value="ECO:0007669"/>
    <property type="project" value="UniProtKB-KW"/>
</dbReference>
<dbReference type="EMBL" id="CABFPH010000019">
    <property type="protein sequence ID" value="VUD71275.1"/>
    <property type="molecule type" value="Genomic_DNA"/>
</dbReference>
<evidence type="ECO:0000256" key="5">
    <source>
        <dbReference type="ARBA" id="ARBA00023125"/>
    </source>
</evidence>
<keyword evidence="5" id="KW-0238">DNA-binding</keyword>
<dbReference type="InterPro" id="IPR036390">
    <property type="entry name" value="WH_DNA-bd_sf"/>
</dbReference>
<dbReference type="Proteomes" id="UP000410984">
    <property type="component" value="Unassembled WGS sequence"/>
</dbReference>